<organism evidence="1 2">
    <name type="scientific">Ricinus communis</name>
    <name type="common">Castor bean</name>
    <dbReference type="NCBI Taxonomy" id="3988"/>
    <lineage>
        <taxon>Eukaryota</taxon>
        <taxon>Viridiplantae</taxon>
        <taxon>Streptophyta</taxon>
        <taxon>Embryophyta</taxon>
        <taxon>Tracheophyta</taxon>
        <taxon>Spermatophyta</taxon>
        <taxon>Magnoliopsida</taxon>
        <taxon>eudicotyledons</taxon>
        <taxon>Gunneridae</taxon>
        <taxon>Pentapetalae</taxon>
        <taxon>rosids</taxon>
        <taxon>fabids</taxon>
        <taxon>Malpighiales</taxon>
        <taxon>Euphorbiaceae</taxon>
        <taxon>Acalyphoideae</taxon>
        <taxon>Acalypheae</taxon>
        <taxon>Ricinus</taxon>
    </lineage>
</organism>
<evidence type="ECO:0008006" key="3">
    <source>
        <dbReference type="Google" id="ProtNLM"/>
    </source>
</evidence>
<protein>
    <recommendedName>
        <fullName evidence="3">F-box associated domain-containing protein</fullName>
    </recommendedName>
</protein>
<dbReference type="AlphaFoldDB" id="B9RSI7"/>
<sequence length="272" mass="30267">MDDKLTVVCDMPIPFLGCLCRFPKIIGSSNGLPCLDISPYYASGFVLWNFTIKQFRFLARPTISDGIKSFWMVATRFGFNQQTNDYKLVRIVSFCCNQANDDGDAGDAIDIGAELYSWSSASWRVLDSTMIEETIGKTKILDAGSGICTKPLQFKDALGLTFYPTLNVYRGYGRQSNRIDLWVFEDYGYGDGDVMGIPICVHNDSELILKRVAGNQINLAFLNFSGQSIKSLTICSSEFTCQFYSYVESLVLVSTSGKEGEQVAMAKKAQEE</sequence>
<proteinExistence type="predicted"/>
<dbReference type="Proteomes" id="UP000008311">
    <property type="component" value="Unassembled WGS sequence"/>
</dbReference>
<gene>
    <name evidence="1" type="ORF">RCOM_1244840</name>
</gene>
<accession>B9RSI7</accession>
<name>B9RSI7_RICCO</name>
<evidence type="ECO:0000313" key="1">
    <source>
        <dbReference type="EMBL" id="EEF45725.1"/>
    </source>
</evidence>
<dbReference type="OrthoDB" id="1867629at2759"/>
<reference evidence="2" key="1">
    <citation type="journal article" date="2010" name="Nat. Biotechnol.">
        <title>Draft genome sequence of the oilseed species Ricinus communis.</title>
        <authorList>
            <person name="Chan A.P."/>
            <person name="Crabtree J."/>
            <person name="Zhao Q."/>
            <person name="Lorenzi H."/>
            <person name="Orvis J."/>
            <person name="Puiu D."/>
            <person name="Melake-Berhan A."/>
            <person name="Jones K.M."/>
            <person name="Redman J."/>
            <person name="Chen G."/>
            <person name="Cahoon E.B."/>
            <person name="Gedil M."/>
            <person name="Stanke M."/>
            <person name="Haas B.J."/>
            <person name="Wortman J.R."/>
            <person name="Fraser-Liggett C.M."/>
            <person name="Ravel J."/>
            <person name="Rabinowicz P.D."/>
        </authorList>
    </citation>
    <scope>NUCLEOTIDE SEQUENCE [LARGE SCALE GENOMIC DNA]</scope>
    <source>
        <strain evidence="2">cv. Hale</strain>
    </source>
</reference>
<keyword evidence="2" id="KW-1185">Reference proteome</keyword>
<dbReference type="EMBL" id="EQ973810">
    <property type="protein sequence ID" value="EEF45725.1"/>
    <property type="molecule type" value="Genomic_DNA"/>
</dbReference>
<dbReference type="InParanoid" id="B9RSI7"/>
<evidence type="ECO:0000313" key="2">
    <source>
        <dbReference type="Proteomes" id="UP000008311"/>
    </source>
</evidence>
<dbReference type="KEGG" id="rcu:8261158"/>